<gene>
    <name evidence="2" type="ORF">GPUH_LOCUS3937</name>
</gene>
<dbReference type="OrthoDB" id="361102at2759"/>
<evidence type="ECO:0000256" key="1">
    <source>
        <dbReference type="SAM" id="MobiDB-lite"/>
    </source>
</evidence>
<organism evidence="4">
    <name type="scientific">Gongylonema pulchrum</name>
    <dbReference type="NCBI Taxonomy" id="637853"/>
    <lineage>
        <taxon>Eukaryota</taxon>
        <taxon>Metazoa</taxon>
        <taxon>Ecdysozoa</taxon>
        <taxon>Nematoda</taxon>
        <taxon>Chromadorea</taxon>
        <taxon>Rhabditida</taxon>
        <taxon>Spirurina</taxon>
        <taxon>Spiruromorpha</taxon>
        <taxon>Spiruroidea</taxon>
        <taxon>Gongylonematidae</taxon>
        <taxon>Gongylonema</taxon>
    </lineage>
</organism>
<evidence type="ECO:0000313" key="3">
    <source>
        <dbReference type="Proteomes" id="UP000271098"/>
    </source>
</evidence>
<dbReference type="Proteomes" id="UP000271098">
    <property type="component" value="Unassembled WGS sequence"/>
</dbReference>
<keyword evidence="3" id="KW-1185">Reference proteome</keyword>
<evidence type="ECO:0000313" key="2">
    <source>
        <dbReference type="EMBL" id="VDK41585.1"/>
    </source>
</evidence>
<proteinExistence type="predicted"/>
<feature type="region of interest" description="Disordered" evidence="1">
    <location>
        <begin position="61"/>
        <end position="137"/>
    </location>
</feature>
<evidence type="ECO:0000313" key="4">
    <source>
        <dbReference type="WBParaSite" id="GPUH_0000394401-mRNA-1"/>
    </source>
</evidence>
<sequence length="145" mass="15871">MFSWSIAKISAEAKRIAAVGERSFNDQLAAASRSTMYQNGISVSIVEEGATSEVEPKKLVPWLHGSQRDEQTASPLAASPEHPADLNEPQEPTKNDIDSLRLFALKFETKPPETLTAEENAEEPVAEPVSMESDDDEVIYVAGKR</sequence>
<reference evidence="2 3" key="2">
    <citation type="submission" date="2018-11" db="EMBL/GenBank/DDBJ databases">
        <authorList>
            <consortium name="Pathogen Informatics"/>
        </authorList>
    </citation>
    <scope>NUCLEOTIDE SEQUENCE [LARGE SCALE GENOMIC DNA]</scope>
</reference>
<dbReference type="EMBL" id="UYRT01007079">
    <property type="protein sequence ID" value="VDK41585.1"/>
    <property type="molecule type" value="Genomic_DNA"/>
</dbReference>
<reference evidence="4" key="1">
    <citation type="submission" date="2016-06" db="UniProtKB">
        <authorList>
            <consortium name="WormBaseParasite"/>
        </authorList>
    </citation>
    <scope>IDENTIFICATION</scope>
</reference>
<accession>A0A183D5E6</accession>
<dbReference type="WBParaSite" id="GPUH_0000394401-mRNA-1">
    <property type="protein sequence ID" value="GPUH_0000394401-mRNA-1"/>
    <property type="gene ID" value="GPUH_0000394401"/>
</dbReference>
<protein>
    <submittedName>
        <fullName evidence="4">DUF3835 domain-containing protein</fullName>
    </submittedName>
</protein>
<name>A0A183D5E6_9BILA</name>
<dbReference type="AlphaFoldDB" id="A0A183D5E6"/>